<dbReference type="OrthoDB" id="7630456at2"/>
<gene>
    <name evidence="1" type="ORF">SAMN04488498_108129</name>
</gene>
<accession>A0A1I4AKB5</accession>
<dbReference type="RefSeq" id="WP_149760941.1">
    <property type="nucleotide sequence ID" value="NZ_BSPE01000048.1"/>
</dbReference>
<dbReference type="AlphaFoldDB" id="A0A1I4AKB5"/>
<proteinExistence type="predicted"/>
<dbReference type="EMBL" id="FOSL01000008">
    <property type="protein sequence ID" value="SFK56918.1"/>
    <property type="molecule type" value="Genomic_DNA"/>
</dbReference>
<dbReference type="Proteomes" id="UP000323300">
    <property type="component" value="Unassembled WGS sequence"/>
</dbReference>
<protein>
    <recommendedName>
        <fullName evidence="3">DUF3168 domain-containing protein</fullName>
    </recommendedName>
</protein>
<dbReference type="Gene3D" id="3.30.2000.30">
    <property type="match status" value="1"/>
</dbReference>
<evidence type="ECO:0000313" key="2">
    <source>
        <dbReference type="Proteomes" id="UP000323300"/>
    </source>
</evidence>
<organism evidence="1 2">
    <name type="scientific">Neomesorhizobium albiziae</name>
    <dbReference type="NCBI Taxonomy" id="335020"/>
    <lineage>
        <taxon>Bacteria</taxon>
        <taxon>Pseudomonadati</taxon>
        <taxon>Pseudomonadota</taxon>
        <taxon>Alphaproteobacteria</taxon>
        <taxon>Hyphomicrobiales</taxon>
        <taxon>Phyllobacteriaceae</taxon>
        <taxon>Neomesorhizobium</taxon>
    </lineage>
</organism>
<evidence type="ECO:0008006" key="3">
    <source>
        <dbReference type="Google" id="ProtNLM"/>
    </source>
</evidence>
<evidence type="ECO:0000313" key="1">
    <source>
        <dbReference type="EMBL" id="SFK56918.1"/>
    </source>
</evidence>
<dbReference type="InterPro" id="IPR021508">
    <property type="entry name" value="Gp17-like"/>
</dbReference>
<keyword evidence="2" id="KW-1185">Reference proteome</keyword>
<reference evidence="1 2" key="1">
    <citation type="submission" date="2016-10" db="EMBL/GenBank/DDBJ databases">
        <authorList>
            <person name="Varghese N."/>
            <person name="Submissions S."/>
        </authorList>
    </citation>
    <scope>NUCLEOTIDE SEQUENCE [LARGE SCALE GENOMIC DNA]</scope>
    <source>
        <strain evidence="1 2">DSM 21822</strain>
    </source>
</reference>
<sequence length="137" mass="14954">MTAPAAELQKAIFASLSGDPALVAAMGGARIFDLAPANVAFPYITFGRTSVYDWSTGTESGTEQLFTLHIWSKTKGKKETLDIMELARARLADASLPLDGHHLVSLRLEFAEARHDDDLSLHHGLLRFRAVTEAEAF</sequence>
<dbReference type="Pfam" id="PF11367">
    <property type="entry name" value="Tail_completion_gp17"/>
    <property type="match status" value="1"/>
</dbReference>
<dbReference type="InterPro" id="IPR053745">
    <property type="entry name" value="Viral_Tail_Comp_sf"/>
</dbReference>
<name>A0A1I4AKB5_9HYPH</name>